<dbReference type="SMART" id="SM00471">
    <property type="entry name" value="HDc"/>
    <property type="match status" value="1"/>
</dbReference>
<dbReference type="InterPro" id="IPR050135">
    <property type="entry name" value="dGTPase-like"/>
</dbReference>
<dbReference type="InterPro" id="IPR003607">
    <property type="entry name" value="HD/PDEase_dom"/>
</dbReference>
<organism evidence="2 3">
    <name type="scientific">Candidatus Enterococcus testudinis</name>
    <dbReference type="NCBI Taxonomy" id="1834191"/>
    <lineage>
        <taxon>Bacteria</taxon>
        <taxon>Bacillati</taxon>
        <taxon>Bacillota</taxon>
        <taxon>Bacilli</taxon>
        <taxon>Lactobacillales</taxon>
        <taxon>Enterococcaceae</taxon>
        <taxon>Enterococcus</taxon>
    </lineage>
</organism>
<keyword evidence="3" id="KW-1185">Reference proteome</keyword>
<comment type="caution">
    <text evidence="2">The sequence shown here is derived from an EMBL/GenBank/DDBJ whole genome shotgun (WGS) entry which is preliminary data.</text>
</comment>
<dbReference type="PROSITE" id="PS51831">
    <property type="entry name" value="HD"/>
    <property type="match status" value="1"/>
</dbReference>
<accession>A0A242A8H3</accession>
<dbReference type="Proteomes" id="UP000195043">
    <property type="component" value="Unassembled WGS sequence"/>
</dbReference>
<dbReference type="Pfam" id="PF01966">
    <property type="entry name" value="HD"/>
    <property type="match status" value="1"/>
</dbReference>
<evidence type="ECO:0000313" key="2">
    <source>
        <dbReference type="EMBL" id="OTN77335.1"/>
    </source>
</evidence>
<dbReference type="GO" id="GO:0006203">
    <property type="term" value="P:dGTP catabolic process"/>
    <property type="evidence" value="ECO:0007669"/>
    <property type="project" value="TreeGrafter"/>
</dbReference>
<dbReference type="Gene3D" id="1.20.1250.30">
    <property type="match status" value="1"/>
</dbReference>
<dbReference type="STRING" id="1834191.A5886_002435"/>
<dbReference type="Pfam" id="PF19276">
    <property type="entry name" value="HD_assoc_2"/>
    <property type="match status" value="1"/>
</dbReference>
<dbReference type="FunFam" id="1.10.3210.10:FF:000014">
    <property type="entry name" value="HD domain-containing protein"/>
    <property type="match status" value="1"/>
</dbReference>
<dbReference type="CDD" id="cd00077">
    <property type="entry name" value="HDc"/>
    <property type="match status" value="1"/>
</dbReference>
<dbReference type="InterPro" id="IPR045509">
    <property type="entry name" value="HD_assoc_2"/>
</dbReference>
<feature type="domain" description="HD" evidence="1">
    <location>
        <begin position="63"/>
        <end position="188"/>
    </location>
</feature>
<proteinExistence type="predicted"/>
<evidence type="ECO:0000259" key="1">
    <source>
        <dbReference type="PROSITE" id="PS51831"/>
    </source>
</evidence>
<dbReference type="GO" id="GO:0008832">
    <property type="term" value="F:dGTPase activity"/>
    <property type="evidence" value="ECO:0007669"/>
    <property type="project" value="TreeGrafter"/>
</dbReference>
<dbReference type="InterPro" id="IPR006674">
    <property type="entry name" value="HD_domain"/>
</dbReference>
<dbReference type="EMBL" id="NGKU01000001">
    <property type="protein sequence ID" value="OTN77335.1"/>
    <property type="molecule type" value="Genomic_DNA"/>
</dbReference>
<dbReference type="PANTHER" id="PTHR11373:SF4">
    <property type="entry name" value="DEOXYNUCLEOSIDE TRIPHOSPHATE TRIPHOSPHOHYDROLASE SAMHD1"/>
    <property type="match status" value="1"/>
</dbReference>
<dbReference type="PANTHER" id="PTHR11373">
    <property type="entry name" value="DEOXYNUCLEOSIDE TRIPHOSPHATE TRIPHOSPHOHYDROLASE"/>
    <property type="match status" value="1"/>
</dbReference>
<reference evidence="2 3" key="1">
    <citation type="submission" date="2017-05" db="EMBL/GenBank/DDBJ databases">
        <title>The Genome Sequence of Enterococcus sp. 8G7_MSG3316.</title>
        <authorList>
            <consortium name="The Broad Institute Genomics Platform"/>
            <consortium name="The Broad Institute Genomic Center for Infectious Diseases"/>
            <person name="Earl A."/>
            <person name="Manson A."/>
            <person name="Schwartman J."/>
            <person name="Gilmore M."/>
            <person name="Abouelleil A."/>
            <person name="Cao P."/>
            <person name="Chapman S."/>
            <person name="Cusick C."/>
            <person name="Shea T."/>
            <person name="Young S."/>
            <person name="Neafsey D."/>
            <person name="Nusbaum C."/>
            <person name="Birren B."/>
        </authorList>
    </citation>
    <scope>NUCLEOTIDE SEQUENCE [LARGE SCALE GENOMIC DNA]</scope>
    <source>
        <strain evidence="2 3">8G7_MSG3316</strain>
    </source>
</reference>
<evidence type="ECO:0000313" key="3">
    <source>
        <dbReference type="Proteomes" id="UP000195043"/>
    </source>
</evidence>
<dbReference type="SUPFAM" id="SSF109604">
    <property type="entry name" value="HD-domain/PDEase-like"/>
    <property type="match status" value="1"/>
</dbReference>
<dbReference type="Gene3D" id="1.10.3210.10">
    <property type="entry name" value="Hypothetical protein af1432"/>
    <property type="match status" value="1"/>
</dbReference>
<protein>
    <submittedName>
        <fullName evidence="2">HD protein</fullName>
    </submittedName>
</protein>
<dbReference type="OrthoDB" id="9803619at2"/>
<gene>
    <name evidence="2" type="ORF">A5886_002435</name>
</gene>
<dbReference type="RefSeq" id="WP_086275370.1">
    <property type="nucleotide sequence ID" value="NZ_NGKU01000001.1"/>
</dbReference>
<dbReference type="AlphaFoldDB" id="A0A242A8H3"/>
<name>A0A242A8H3_9ENTE</name>
<sequence>MSISYKNQTLAIEKVFRDPVHNYVHVQHQVILDLINSKEVQRLRRIKQLGTASFTFHGAEHSRFSHSLGVYEISRRICDIFQRNYSIEKVGPSGWDDQERLVTLCAALLHDVGHGPYSHTFEHIFHTDHEAITVAIITSPETEVHQILNRVAEGFPEKVASVITKTYPNPQVVQMISSQIDADRMDYLLRDAYFTGTEYGTFDLTRILRVIRPYEGGIAFSMNGMHAVEDYIVSRYQMYVQVYFHASSRGMEVILAHLLNRAAECYTENDELFQHHSQLLLPFLRQDFSLEEYLKLDDGVLNTYFTQWTEESDLILSDLAKRFLNRKPLKSIRFTDDAQLPLIEDLKKLVEKVGFNPTYYTAINSSFDLPYDFYRPTSGMHRTQIELQEKDGTLTELSKASQLVAALAGQTQGDRRFYFPKEMIDPNLQNHYDLFEETYQAFATYIRNGALIKPSNF</sequence>